<keyword evidence="6 7" id="KW-0472">Membrane</keyword>
<feature type="domain" description="Major facilitator superfamily (MFS) profile" evidence="8">
    <location>
        <begin position="177"/>
        <end position="417"/>
    </location>
</feature>
<dbReference type="RefSeq" id="WP_322473596.1">
    <property type="nucleotide sequence ID" value="NZ_JBHRZG010000013.1"/>
</dbReference>
<evidence type="ECO:0000313" key="10">
    <source>
        <dbReference type="Proteomes" id="UP001595803"/>
    </source>
</evidence>
<evidence type="ECO:0000256" key="1">
    <source>
        <dbReference type="ARBA" id="ARBA00004651"/>
    </source>
</evidence>
<feature type="transmembrane region" description="Helical" evidence="7">
    <location>
        <begin position="294"/>
        <end position="313"/>
    </location>
</feature>
<reference evidence="10" key="1">
    <citation type="journal article" date="2019" name="Int. J. Syst. Evol. Microbiol.">
        <title>The Global Catalogue of Microorganisms (GCM) 10K type strain sequencing project: providing services to taxonomists for standard genome sequencing and annotation.</title>
        <authorList>
            <consortium name="The Broad Institute Genomics Platform"/>
            <consortium name="The Broad Institute Genome Sequencing Center for Infectious Disease"/>
            <person name="Wu L."/>
            <person name="Ma J."/>
        </authorList>
    </citation>
    <scope>NUCLEOTIDE SEQUENCE [LARGE SCALE GENOMIC DNA]</scope>
    <source>
        <strain evidence="10">CCTCC AB 2017081</strain>
    </source>
</reference>
<feature type="transmembrane region" description="Helical" evidence="7">
    <location>
        <begin position="264"/>
        <end position="287"/>
    </location>
</feature>
<evidence type="ECO:0000256" key="4">
    <source>
        <dbReference type="ARBA" id="ARBA00022692"/>
    </source>
</evidence>
<dbReference type="InterPro" id="IPR020846">
    <property type="entry name" value="MFS_dom"/>
</dbReference>
<dbReference type="PROSITE" id="PS50850">
    <property type="entry name" value="MFS"/>
    <property type="match status" value="1"/>
</dbReference>
<accession>A0ABV7ZAH1</accession>
<feature type="transmembrane region" description="Helical" evidence="7">
    <location>
        <begin position="113"/>
        <end position="138"/>
    </location>
</feature>
<keyword evidence="5 7" id="KW-1133">Transmembrane helix</keyword>
<keyword evidence="4 7" id="KW-0812">Transmembrane</keyword>
<comment type="caution">
    <text evidence="9">The sequence shown here is derived from an EMBL/GenBank/DDBJ whole genome shotgun (WGS) entry which is preliminary data.</text>
</comment>
<proteinExistence type="predicted"/>
<comment type="subcellular location">
    <subcellularLocation>
        <location evidence="1">Cell membrane</location>
        <topology evidence="1">Multi-pass membrane protein</topology>
    </subcellularLocation>
</comment>
<evidence type="ECO:0000256" key="3">
    <source>
        <dbReference type="ARBA" id="ARBA00022475"/>
    </source>
</evidence>
<name>A0ABV7ZAH1_9DEIO</name>
<evidence type="ECO:0000256" key="5">
    <source>
        <dbReference type="ARBA" id="ARBA00022989"/>
    </source>
</evidence>
<feature type="transmembrane region" description="Helical" evidence="7">
    <location>
        <begin position="319"/>
        <end position="339"/>
    </location>
</feature>
<organism evidence="9 10">
    <name type="scientific">Deinococcus rufus</name>
    <dbReference type="NCBI Taxonomy" id="2136097"/>
    <lineage>
        <taxon>Bacteria</taxon>
        <taxon>Thermotogati</taxon>
        <taxon>Deinococcota</taxon>
        <taxon>Deinococci</taxon>
        <taxon>Deinococcales</taxon>
        <taxon>Deinococcaceae</taxon>
        <taxon>Deinococcus</taxon>
    </lineage>
</organism>
<protein>
    <submittedName>
        <fullName evidence="9">MFS transporter</fullName>
    </submittedName>
</protein>
<keyword evidence="2" id="KW-0813">Transport</keyword>
<dbReference type="Pfam" id="PF05977">
    <property type="entry name" value="MFS_3"/>
    <property type="match status" value="1"/>
</dbReference>
<evidence type="ECO:0000259" key="8">
    <source>
        <dbReference type="PROSITE" id="PS50850"/>
    </source>
</evidence>
<dbReference type="Proteomes" id="UP001595803">
    <property type="component" value="Unassembled WGS sequence"/>
</dbReference>
<gene>
    <name evidence="9" type="ORF">ACFOSB_12685</name>
</gene>
<feature type="transmembrane region" description="Helical" evidence="7">
    <location>
        <begin position="359"/>
        <end position="379"/>
    </location>
</feature>
<sequence length="417" mass="43141">MTTVGSDPPALRAQPDFLKLWGSETVSLFGTAITTLALPLTAVTRLDATPAQMGMLGAAQFLPFLLLALPLGVWVDRRARRPLMIVANAGRAALLAVIPLGAAAGWLRMDTLYPVALIAGTLDVLFHLSYSAYLPGLVGTARLVQGNSSLQASASVAEIAGPGLAGVLIGWLGAPGALLLDAASYVLAALGISAIRQREVAPARAGHPVHLLTEVREGLGLVVRHPMLRAMVIEAAIFNGAMQALGTLFVLYATRDLHLSPAQLGLIFGAGGVGALLGSLLAGPLAVRVGFGRALVLAAALACVAPLLVPAIHGTPATTVPLLMLAYALEGVGVAASSIHHLSLRQALTPPELLGRMSASYRTVTYGVLPLGALLFGVLGQHMGLNAALWVGTAMTATGWLWVRFSPVWTLRQLPEG</sequence>
<feature type="transmembrane region" description="Helical" evidence="7">
    <location>
        <begin position="385"/>
        <end position="403"/>
    </location>
</feature>
<dbReference type="InterPro" id="IPR010290">
    <property type="entry name" value="TM_effector"/>
</dbReference>
<dbReference type="Gene3D" id="1.20.1250.20">
    <property type="entry name" value="MFS general substrate transporter like domains"/>
    <property type="match status" value="1"/>
</dbReference>
<dbReference type="EMBL" id="JBHRZG010000013">
    <property type="protein sequence ID" value="MFC3833715.1"/>
    <property type="molecule type" value="Genomic_DNA"/>
</dbReference>
<feature type="transmembrane region" description="Helical" evidence="7">
    <location>
        <begin position="85"/>
        <end position="107"/>
    </location>
</feature>
<evidence type="ECO:0000256" key="7">
    <source>
        <dbReference type="SAM" id="Phobius"/>
    </source>
</evidence>
<evidence type="ECO:0000313" key="9">
    <source>
        <dbReference type="EMBL" id="MFC3833715.1"/>
    </source>
</evidence>
<keyword evidence="10" id="KW-1185">Reference proteome</keyword>
<keyword evidence="3" id="KW-1003">Cell membrane</keyword>
<dbReference type="PANTHER" id="PTHR23513:SF6">
    <property type="entry name" value="MAJOR FACILITATOR SUPERFAMILY ASSOCIATED DOMAIN-CONTAINING PROTEIN"/>
    <property type="match status" value="1"/>
</dbReference>
<dbReference type="CDD" id="cd06173">
    <property type="entry name" value="MFS_MefA_like"/>
    <property type="match status" value="1"/>
</dbReference>
<dbReference type="InterPro" id="IPR036259">
    <property type="entry name" value="MFS_trans_sf"/>
</dbReference>
<feature type="transmembrane region" description="Helical" evidence="7">
    <location>
        <begin position="231"/>
        <end position="252"/>
    </location>
</feature>
<dbReference type="SUPFAM" id="SSF103473">
    <property type="entry name" value="MFS general substrate transporter"/>
    <property type="match status" value="1"/>
</dbReference>
<feature type="transmembrane region" description="Helical" evidence="7">
    <location>
        <begin position="20"/>
        <end position="41"/>
    </location>
</feature>
<evidence type="ECO:0000256" key="2">
    <source>
        <dbReference type="ARBA" id="ARBA00022448"/>
    </source>
</evidence>
<feature type="transmembrane region" description="Helical" evidence="7">
    <location>
        <begin position="53"/>
        <end position="73"/>
    </location>
</feature>
<evidence type="ECO:0000256" key="6">
    <source>
        <dbReference type="ARBA" id="ARBA00023136"/>
    </source>
</evidence>
<dbReference type="PANTHER" id="PTHR23513">
    <property type="entry name" value="INTEGRAL MEMBRANE EFFLUX PROTEIN-RELATED"/>
    <property type="match status" value="1"/>
</dbReference>
<feature type="transmembrane region" description="Helical" evidence="7">
    <location>
        <begin position="150"/>
        <end position="171"/>
    </location>
</feature>